<evidence type="ECO:0000313" key="2">
    <source>
        <dbReference type="Proteomes" id="UP000291072"/>
    </source>
</evidence>
<organism evidence="1 2">
    <name type="scientific">Mycoplasma todarodis</name>
    <dbReference type="NCBI Taxonomy" id="1937191"/>
    <lineage>
        <taxon>Bacteria</taxon>
        <taxon>Bacillati</taxon>
        <taxon>Mycoplasmatota</taxon>
        <taxon>Mollicutes</taxon>
        <taxon>Mycoplasmataceae</taxon>
        <taxon>Mycoplasma</taxon>
    </lineage>
</organism>
<dbReference type="Proteomes" id="UP000291072">
    <property type="component" value="Unassembled WGS sequence"/>
</dbReference>
<dbReference type="AlphaFoldDB" id="A0A4R0XXR9"/>
<name>A0A4R0XXR9_9MOLU</name>
<comment type="caution">
    <text evidence="1">The sequence shown here is derived from an EMBL/GenBank/DDBJ whole genome shotgun (WGS) entry which is preliminary data.</text>
</comment>
<accession>A0A4R0XXR9</accession>
<proteinExistence type="predicted"/>
<gene>
    <name evidence="1" type="ORF">C4B25_00760</name>
</gene>
<keyword evidence="2" id="KW-1185">Reference proteome</keyword>
<sequence>MLLILSNGILRTSNSGMNLQVKIIAGEKNKINFKYSDWFKNTIKPMDKKMVIVDANNKLSLKFHFSLIKNKTIAIGDRSSIEVEKESNAIMEVRQTLISSKKTMNIKIISVITVQFTEEEPWFIVNDAIIGIKIKMENFGKKFLKAIFSYIFIMINEYI</sequence>
<evidence type="ECO:0000313" key="1">
    <source>
        <dbReference type="EMBL" id="TCG11835.1"/>
    </source>
</evidence>
<protein>
    <submittedName>
        <fullName evidence="1">Uncharacterized protein</fullName>
    </submittedName>
</protein>
<reference evidence="1 2" key="1">
    <citation type="submission" date="2018-02" db="EMBL/GenBank/DDBJ databases">
        <title>Mycoplasma marinum and Mycoplasma todarodis sp. nov., moderately halophilic and psychrotolerant mycoplasmas isolated from cephalopods.</title>
        <authorList>
            <person name="Viver T."/>
        </authorList>
    </citation>
    <scope>NUCLEOTIDE SEQUENCE [LARGE SCALE GENOMIC DNA]</scope>
    <source>
        <strain evidence="1 2">5H</strain>
    </source>
</reference>
<dbReference type="EMBL" id="PSZP01000003">
    <property type="protein sequence ID" value="TCG11835.1"/>
    <property type="molecule type" value="Genomic_DNA"/>
</dbReference>